<evidence type="ECO:0000313" key="2">
    <source>
        <dbReference type="Proteomes" id="UP000321408"/>
    </source>
</evidence>
<organism evidence="1 2">
    <name type="scientific">Promethearchaeum syntrophicum</name>
    <dbReference type="NCBI Taxonomy" id="2594042"/>
    <lineage>
        <taxon>Archaea</taxon>
        <taxon>Promethearchaeati</taxon>
        <taxon>Promethearchaeota</taxon>
        <taxon>Promethearchaeia</taxon>
        <taxon>Promethearchaeales</taxon>
        <taxon>Promethearchaeaceae</taxon>
        <taxon>Promethearchaeum</taxon>
    </lineage>
</organism>
<dbReference type="Proteomes" id="UP000321408">
    <property type="component" value="Chromosome"/>
</dbReference>
<dbReference type="AlphaFoldDB" id="A0A5B9DDD6"/>
<sequence>MGFSEEDLVNYFSKGKNYVPKEAMKKLNQLLFKELGEYCQVCEEDRMICVLSPMCPRRILLKVRIQSGANKDDLPKFCYSQAVNNLKRYMKKLTTLYKPVDELVYNKDFIDIMFPKLYDKFVSYFNTDIDRIHQLIESSKVPAEKFDINSLDNQIFRKIINQNKLIREGTFIYHITENLLLIWYEEAIFISDFSDDSHLTICNAKYDVIVNLKIIQIVFQIYCAQYGIIGHSILNSPNQISLEMKVPNSEISQDLLDNNSVFFSEIIIFLQEFFSEIEISQDSDNFMRFSIIYQNVEHFLKRNMLKPLTYKSIESMIEKINGLKIDKIK</sequence>
<dbReference type="GeneID" id="41330697"/>
<gene>
    <name evidence="1" type="ORF">DSAG12_02717</name>
</gene>
<dbReference type="EMBL" id="CP042905">
    <property type="protein sequence ID" value="QEE16887.1"/>
    <property type="molecule type" value="Genomic_DNA"/>
</dbReference>
<protein>
    <submittedName>
        <fullName evidence="1">Uncharacterized protein</fullName>
    </submittedName>
</protein>
<keyword evidence="2" id="KW-1185">Reference proteome</keyword>
<accession>A0A5B9DDD6</accession>
<dbReference type="KEGG" id="psyt:DSAG12_02717"/>
<proteinExistence type="predicted"/>
<evidence type="ECO:0000313" key="1">
    <source>
        <dbReference type="EMBL" id="QEE16887.1"/>
    </source>
</evidence>
<reference evidence="1 2" key="2">
    <citation type="journal article" date="2024" name="Int. J. Syst. Evol. Microbiol.">
        <title>Promethearchaeum syntrophicum gen. nov., sp. nov., an anaerobic, obligately syntrophic archaeon, the first isolate of the lineage 'Asgard' archaea, and proposal of the new archaeal phylum Promethearchaeota phyl. nov. and kingdom Promethearchaeati regn. nov.</title>
        <authorList>
            <person name="Imachi H."/>
            <person name="Nobu M.K."/>
            <person name="Kato S."/>
            <person name="Takaki Y."/>
            <person name="Miyazaki M."/>
            <person name="Miyata M."/>
            <person name="Ogawara M."/>
            <person name="Saito Y."/>
            <person name="Sakai S."/>
            <person name="Tahara Y.O."/>
            <person name="Takano Y."/>
            <person name="Tasumi E."/>
            <person name="Uematsu K."/>
            <person name="Yoshimura T."/>
            <person name="Itoh T."/>
            <person name="Ohkuma M."/>
            <person name="Takai K."/>
        </authorList>
    </citation>
    <scope>NUCLEOTIDE SEQUENCE [LARGE SCALE GENOMIC DNA]</scope>
    <source>
        <strain evidence="1 2">MK-D1</strain>
    </source>
</reference>
<name>A0A5B9DDD6_9ARCH</name>
<reference evidence="1 2" key="1">
    <citation type="journal article" date="2020" name="Nature">
        <title>Isolation of an archaeon at the prokaryote-eukaryote interface.</title>
        <authorList>
            <person name="Imachi H."/>
            <person name="Nobu M.K."/>
            <person name="Nakahara N."/>
            <person name="Morono Y."/>
            <person name="Ogawara M."/>
            <person name="Takaki Y."/>
            <person name="Takano Y."/>
            <person name="Uematsu K."/>
            <person name="Ikuta T."/>
            <person name="Ito M."/>
            <person name="Matsui Y."/>
            <person name="Miyazaki M."/>
            <person name="Murata K."/>
            <person name="Saito Y."/>
            <person name="Sakai S."/>
            <person name="Song C."/>
            <person name="Tasumi E."/>
            <person name="Yamanaka Y."/>
            <person name="Yamaguchi T."/>
            <person name="Kamagata Y."/>
            <person name="Tamaki H."/>
            <person name="Takai K."/>
        </authorList>
    </citation>
    <scope>NUCLEOTIDE SEQUENCE [LARGE SCALE GENOMIC DNA]</scope>
    <source>
        <strain evidence="1 2">MK-D1</strain>
    </source>
</reference>
<dbReference type="RefSeq" id="WP_147663813.1">
    <property type="nucleotide sequence ID" value="NZ_CP042905.2"/>
</dbReference>